<keyword evidence="6" id="KW-0819">tRNA processing</keyword>
<gene>
    <name evidence="8" type="ORF">HJC23_010532</name>
</gene>
<evidence type="ECO:0000256" key="5">
    <source>
        <dbReference type="ARBA" id="ARBA00022691"/>
    </source>
</evidence>
<dbReference type="InterPro" id="IPR003358">
    <property type="entry name" value="tRNA_(Gua-N-7)_MeTrfase_Trmb"/>
</dbReference>
<reference evidence="8 9" key="1">
    <citation type="journal article" date="2020" name="G3 (Bethesda)">
        <title>Improved Reference Genome for Cyclotella cryptica CCMP332, a Model for Cell Wall Morphogenesis, Salinity Adaptation, and Lipid Production in Diatoms (Bacillariophyta).</title>
        <authorList>
            <person name="Roberts W.R."/>
            <person name="Downey K.M."/>
            <person name="Ruck E.C."/>
            <person name="Traller J.C."/>
            <person name="Alverson A.J."/>
        </authorList>
    </citation>
    <scope>NUCLEOTIDE SEQUENCE [LARGE SCALE GENOMIC DNA]</scope>
    <source>
        <strain evidence="8 9">CCMP332</strain>
    </source>
</reference>
<evidence type="ECO:0000256" key="4">
    <source>
        <dbReference type="ARBA" id="ARBA00022679"/>
    </source>
</evidence>
<name>A0ABD3QD48_9STRA</name>
<dbReference type="Proteomes" id="UP001516023">
    <property type="component" value="Unassembled WGS sequence"/>
</dbReference>
<feature type="region of interest" description="Disordered" evidence="7">
    <location>
        <begin position="26"/>
        <end position="46"/>
    </location>
</feature>
<keyword evidence="3" id="KW-0489">Methyltransferase</keyword>
<keyword evidence="9" id="KW-1185">Reference proteome</keyword>
<evidence type="ECO:0000256" key="3">
    <source>
        <dbReference type="ARBA" id="ARBA00022603"/>
    </source>
</evidence>
<dbReference type="AlphaFoldDB" id="A0ABD3QD48"/>
<dbReference type="PANTHER" id="PTHR23417:SF21">
    <property type="entry name" value="TRNA (GUANINE-N(7)-)-METHYLTRANSFERASE"/>
    <property type="match status" value="1"/>
</dbReference>
<feature type="compositionally biased region" description="Polar residues" evidence="7">
    <location>
        <begin position="26"/>
        <end position="36"/>
    </location>
</feature>
<evidence type="ECO:0000313" key="8">
    <source>
        <dbReference type="EMBL" id="KAL3797406.1"/>
    </source>
</evidence>
<protein>
    <recommendedName>
        <fullName evidence="2">tRNA (guanine(46)-N(7))-methyltransferase</fullName>
        <ecNumber evidence="2">2.1.1.33</ecNumber>
    </recommendedName>
</protein>
<dbReference type="GO" id="GO:0008176">
    <property type="term" value="F:tRNA (guanine(46)-N7)-methyltransferase activity"/>
    <property type="evidence" value="ECO:0007669"/>
    <property type="project" value="UniProtKB-EC"/>
</dbReference>
<dbReference type="Gene3D" id="3.40.50.150">
    <property type="entry name" value="Vaccinia Virus protein VP39"/>
    <property type="match status" value="1"/>
</dbReference>
<accession>A0ABD3QD48</accession>
<evidence type="ECO:0000256" key="7">
    <source>
        <dbReference type="SAM" id="MobiDB-lite"/>
    </source>
</evidence>
<evidence type="ECO:0000313" key="9">
    <source>
        <dbReference type="Proteomes" id="UP001516023"/>
    </source>
</evidence>
<dbReference type="EC" id="2.1.1.33" evidence="2"/>
<organism evidence="8 9">
    <name type="scientific">Cyclotella cryptica</name>
    <dbReference type="NCBI Taxonomy" id="29204"/>
    <lineage>
        <taxon>Eukaryota</taxon>
        <taxon>Sar</taxon>
        <taxon>Stramenopiles</taxon>
        <taxon>Ochrophyta</taxon>
        <taxon>Bacillariophyta</taxon>
        <taxon>Coscinodiscophyceae</taxon>
        <taxon>Thalassiosirophycidae</taxon>
        <taxon>Stephanodiscales</taxon>
        <taxon>Stephanodiscaceae</taxon>
        <taxon>Cyclotella</taxon>
    </lineage>
</organism>
<keyword evidence="4" id="KW-0808">Transferase</keyword>
<evidence type="ECO:0000256" key="2">
    <source>
        <dbReference type="ARBA" id="ARBA00011977"/>
    </source>
</evidence>
<evidence type="ECO:0000256" key="6">
    <source>
        <dbReference type="ARBA" id="ARBA00022694"/>
    </source>
</evidence>
<evidence type="ECO:0000256" key="1">
    <source>
        <dbReference type="ARBA" id="ARBA00000142"/>
    </source>
</evidence>
<proteinExistence type="predicted"/>
<dbReference type="InterPro" id="IPR029063">
    <property type="entry name" value="SAM-dependent_MTases_sf"/>
</dbReference>
<comment type="caution">
    <text evidence="8">The sequence shown here is derived from an EMBL/GenBank/DDBJ whole genome shotgun (WGS) entry which is preliminary data.</text>
</comment>
<sequence>MMQRLRAWYVSAVIFGSSMGTIDSFAPSQRQSSTVTKEPPHPMVGKSVQHPAATLLTNYNSTEWHEFCADIDQVFEGLVSPAPESFHVVHSLIARVNRKGLNAQFLHDLNALSSFLVKPNYTMELYKDSGVWKWKLVTQTPGSELNFGHLVECHDAKPELHHEYSLLTLSQMALDLATESQHKRETFAEIHDLARQAEKRLSLTIGSDLRGPTSSDACFNFALAGVQHMDTLFQSLCCIGIHELKRTGFRASFQSKHVLHMVEKFAASDIRGKWALELYHVAGVCLERKGFHDVALIESLKNGNFGFQSQRPLLWLWRFSSRQRKMTPLDAFLTKSTYAKNVEWTKIFHDSSKPLIVDVGSGMGSSLLNLSTMNTTVDTTTDHFDRDGSLRMSWSEYNYAGADLNQAMINFGMGIISRDTILREGRVHFFHLSAEEFLYQLQHYPGGVALIMINFPSPYQLEAQNSGNSQLPSKYSDQFMVTMKVLQLIATLLMQSDRTAYFLFQTKCEDVAVHVKDKCLALGTLECVVCKNPVKNVDHQYAQMGKRPKRVDQWLKVKSTSERAEGDVYSCMPLLPEIGQPETESQCIHDSTVVHRCLFKLKT</sequence>
<dbReference type="PANTHER" id="PTHR23417">
    <property type="entry name" value="3-DEOXY-D-MANNO-OCTULOSONIC-ACID TRANSFERASE/TRNA GUANINE-N 7 - -METHYLTRANSFERASE"/>
    <property type="match status" value="1"/>
</dbReference>
<keyword evidence="5" id="KW-0949">S-adenosyl-L-methionine</keyword>
<comment type="catalytic activity">
    <reaction evidence="1">
        <text>guanosine(46) in tRNA + S-adenosyl-L-methionine = N(7)-methylguanosine(46) in tRNA + S-adenosyl-L-homocysteine</text>
        <dbReference type="Rhea" id="RHEA:42708"/>
        <dbReference type="Rhea" id="RHEA-COMP:10188"/>
        <dbReference type="Rhea" id="RHEA-COMP:10189"/>
        <dbReference type="ChEBI" id="CHEBI:57856"/>
        <dbReference type="ChEBI" id="CHEBI:59789"/>
        <dbReference type="ChEBI" id="CHEBI:74269"/>
        <dbReference type="ChEBI" id="CHEBI:74480"/>
        <dbReference type="EC" id="2.1.1.33"/>
    </reaction>
</comment>
<dbReference type="EMBL" id="JABMIG020000055">
    <property type="protein sequence ID" value="KAL3797406.1"/>
    <property type="molecule type" value="Genomic_DNA"/>
</dbReference>